<comment type="caution">
    <text evidence="1">The sequence shown here is derived from an EMBL/GenBank/DDBJ whole genome shotgun (WGS) entry which is preliminary data.</text>
</comment>
<name>A0A8T1UKB2_9STRA</name>
<sequence length="65" mass="7539">MVVSDLREITTPHVVFVGSTHQQRPVLLIRHVQICTMFLDFRSHLRTSTHSTGCRRTTIRMLYTG</sequence>
<accession>A0A8T1UKB2</accession>
<evidence type="ECO:0000313" key="2">
    <source>
        <dbReference type="Proteomes" id="UP000688947"/>
    </source>
</evidence>
<dbReference type="Proteomes" id="UP000688947">
    <property type="component" value="Unassembled WGS sequence"/>
</dbReference>
<organism evidence="1 2">
    <name type="scientific">Phytophthora cactorum</name>
    <dbReference type="NCBI Taxonomy" id="29920"/>
    <lineage>
        <taxon>Eukaryota</taxon>
        <taxon>Sar</taxon>
        <taxon>Stramenopiles</taxon>
        <taxon>Oomycota</taxon>
        <taxon>Peronosporomycetes</taxon>
        <taxon>Peronosporales</taxon>
        <taxon>Peronosporaceae</taxon>
        <taxon>Phytophthora</taxon>
    </lineage>
</organism>
<gene>
    <name evidence="1" type="ORF">JG687_00007230</name>
</gene>
<proteinExistence type="predicted"/>
<dbReference type="EMBL" id="JAENGZ010000313">
    <property type="protein sequence ID" value="KAG6962291.1"/>
    <property type="molecule type" value="Genomic_DNA"/>
</dbReference>
<reference evidence="1" key="1">
    <citation type="submission" date="2021-01" db="EMBL/GenBank/DDBJ databases">
        <title>Phytophthora aleatoria, a newly-described species from Pinus radiata is distinct from Phytophthora cactorum isolates based on comparative genomics.</title>
        <authorList>
            <person name="Mcdougal R."/>
            <person name="Panda P."/>
            <person name="Williams N."/>
            <person name="Studholme D.J."/>
        </authorList>
    </citation>
    <scope>NUCLEOTIDE SEQUENCE</scope>
    <source>
        <strain evidence="1">NZFS 3830</strain>
    </source>
</reference>
<protein>
    <submittedName>
        <fullName evidence="1">Uncharacterized protein</fullName>
    </submittedName>
</protein>
<evidence type="ECO:0000313" key="1">
    <source>
        <dbReference type="EMBL" id="KAG6962291.1"/>
    </source>
</evidence>
<dbReference type="AlphaFoldDB" id="A0A8T1UKB2"/>